<sequence length="76" mass="9048">MVQEKTEKMFALCVEDKDCDDLEKRKIYQILPDEKATKEGYLRVVDESGDDYLYPESYVIMLSYKSFKLKVRRILS</sequence>
<dbReference type="Proteomes" id="UP000030652">
    <property type="component" value="Unassembled WGS sequence"/>
</dbReference>
<organism evidence="1 2">
    <name type="scientific">Candidatus Scalindua brodae</name>
    <dbReference type="NCBI Taxonomy" id="237368"/>
    <lineage>
        <taxon>Bacteria</taxon>
        <taxon>Pseudomonadati</taxon>
        <taxon>Planctomycetota</taxon>
        <taxon>Candidatus Brocadiia</taxon>
        <taxon>Candidatus Brocadiales</taxon>
        <taxon>Candidatus Scalinduaceae</taxon>
        <taxon>Candidatus Scalindua</taxon>
    </lineage>
</organism>
<comment type="caution">
    <text evidence="1">The sequence shown here is derived from an EMBL/GenBank/DDBJ whole genome shotgun (WGS) entry which is preliminary data.</text>
</comment>
<protein>
    <submittedName>
        <fullName evidence="1">Uncharacterized protein</fullName>
    </submittedName>
</protein>
<name>A0A0B0EQW4_9BACT</name>
<gene>
    <name evidence="1" type="ORF">SCABRO_01181</name>
</gene>
<dbReference type="AlphaFoldDB" id="A0A0B0EQW4"/>
<dbReference type="EMBL" id="JRYO01000079">
    <property type="protein sequence ID" value="KHE93065.1"/>
    <property type="molecule type" value="Genomic_DNA"/>
</dbReference>
<proteinExistence type="predicted"/>
<accession>A0A0B0EQW4</accession>
<dbReference type="eggNOG" id="ENOG5031X4M">
    <property type="taxonomic scope" value="Bacteria"/>
</dbReference>
<evidence type="ECO:0000313" key="2">
    <source>
        <dbReference type="Proteomes" id="UP000030652"/>
    </source>
</evidence>
<reference evidence="1 2" key="1">
    <citation type="submission" date="2014-10" db="EMBL/GenBank/DDBJ databases">
        <title>Draft genome of anammox bacterium scalindua brodae, obtained using differential coverage binning of sequence data from two enrichment reactors.</title>
        <authorList>
            <person name="Speth D.R."/>
            <person name="Russ L."/>
            <person name="Kartal B."/>
            <person name="Op den Camp H.J."/>
            <person name="Dutilh B.E."/>
            <person name="Jetten M.S."/>
        </authorList>
    </citation>
    <scope>NUCLEOTIDE SEQUENCE [LARGE SCALE GENOMIC DNA]</scope>
    <source>
        <strain evidence="1">RU1</strain>
    </source>
</reference>
<evidence type="ECO:0000313" key="1">
    <source>
        <dbReference type="EMBL" id="KHE93065.1"/>
    </source>
</evidence>